<evidence type="ECO:0000313" key="2">
    <source>
        <dbReference type="EMBL" id="SFJ75758.1"/>
    </source>
</evidence>
<proteinExistence type="predicted"/>
<evidence type="ECO:0000256" key="1">
    <source>
        <dbReference type="SAM" id="MobiDB-lite"/>
    </source>
</evidence>
<accession>A0A1I3TWT6</accession>
<feature type="region of interest" description="Disordered" evidence="1">
    <location>
        <begin position="68"/>
        <end position="95"/>
    </location>
</feature>
<dbReference type="OrthoDB" id="2988087at2"/>
<dbReference type="STRING" id="46223.SAMN05421852_12044"/>
<feature type="region of interest" description="Disordered" evidence="1">
    <location>
        <begin position="16"/>
        <end position="40"/>
    </location>
</feature>
<dbReference type="EMBL" id="FORR01000020">
    <property type="protein sequence ID" value="SFJ75758.1"/>
    <property type="molecule type" value="Genomic_DNA"/>
</dbReference>
<feature type="compositionally biased region" description="Polar residues" evidence="1">
    <location>
        <begin position="28"/>
        <end position="40"/>
    </location>
</feature>
<keyword evidence="3" id="KW-1185">Reference proteome</keyword>
<name>A0A1I3TWT6_9BACL</name>
<dbReference type="RefSeq" id="WP_093231325.1">
    <property type="nucleotide sequence ID" value="NZ_FORR01000020.1"/>
</dbReference>
<feature type="compositionally biased region" description="Polar residues" evidence="1">
    <location>
        <begin position="68"/>
        <end position="78"/>
    </location>
</feature>
<organism evidence="2 3">
    <name type="scientific">Thermoflavimicrobium dichotomicum</name>
    <dbReference type="NCBI Taxonomy" id="46223"/>
    <lineage>
        <taxon>Bacteria</taxon>
        <taxon>Bacillati</taxon>
        <taxon>Bacillota</taxon>
        <taxon>Bacilli</taxon>
        <taxon>Bacillales</taxon>
        <taxon>Thermoactinomycetaceae</taxon>
        <taxon>Thermoflavimicrobium</taxon>
    </lineage>
</organism>
<dbReference type="AlphaFoldDB" id="A0A1I3TWT6"/>
<evidence type="ECO:0000313" key="3">
    <source>
        <dbReference type="Proteomes" id="UP000199545"/>
    </source>
</evidence>
<sequence>MSEFMRNIVNGILNKNGSFPSTARPIATQPSGQENDQTAVPLNLKRPNYQRDKMKQRLSPIINRMGSSQMQAAKTNEPGTPKTPPVSIQHKPNRVENPVPGVYVENALSPLQRLSLFQVIGQETPSSLSQQEQAQFIGKTRDGSYVWFYPKLDPSLATYLQVAGKENEAVGIVAASRFSSGQLFLIDEVMKEFPQLAYNTDACKTEEFPFVFRVTGHNPAEIQKLVKEIYLRLNRRVVHGVTSYFTAQPTRFLVQHLQLQNQEAVAVLDGINTFHGVGLLDRLLKQKRLASLRFRVESSYLLIQGEQELVRNTMAALKQEADRLPLD</sequence>
<protein>
    <submittedName>
        <fullName evidence="2">Uncharacterized protein</fullName>
    </submittedName>
</protein>
<dbReference type="Proteomes" id="UP000199545">
    <property type="component" value="Unassembled WGS sequence"/>
</dbReference>
<reference evidence="2 3" key="1">
    <citation type="submission" date="2016-10" db="EMBL/GenBank/DDBJ databases">
        <authorList>
            <person name="de Groot N.N."/>
        </authorList>
    </citation>
    <scope>NUCLEOTIDE SEQUENCE [LARGE SCALE GENOMIC DNA]</scope>
    <source>
        <strain evidence="2 3">DSM 44778</strain>
    </source>
</reference>
<gene>
    <name evidence="2" type="ORF">SAMN05421852_12044</name>
</gene>